<dbReference type="RefSeq" id="WP_106540668.1">
    <property type="nucleotide sequence ID" value="NZ_BLAU01000001.1"/>
</dbReference>
<dbReference type="CDD" id="cd00483">
    <property type="entry name" value="HPPK"/>
    <property type="match status" value="1"/>
</dbReference>
<proteinExistence type="inferred from homology"/>
<dbReference type="InterPro" id="IPR035907">
    <property type="entry name" value="Hppk_sf"/>
</dbReference>
<evidence type="ECO:0000256" key="11">
    <source>
        <dbReference type="ARBA" id="ARBA00029766"/>
    </source>
</evidence>
<evidence type="ECO:0000256" key="1">
    <source>
        <dbReference type="ARBA" id="ARBA00005051"/>
    </source>
</evidence>
<feature type="domain" description="7,8-dihydro-6-hydroxymethylpterin-pyrophosphokinase" evidence="13">
    <location>
        <begin position="9"/>
        <end position="135"/>
    </location>
</feature>
<comment type="caution">
    <text evidence="14">The sequence shown here is derived from an EMBL/GenBank/DDBJ whole genome shotgun (WGS) entry which is preliminary data.</text>
</comment>
<comment type="similarity">
    <text evidence="2">Belongs to the HPPK family.</text>
</comment>
<keyword evidence="7" id="KW-0418">Kinase</keyword>
<dbReference type="PANTHER" id="PTHR43071:SF1">
    <property type="entry name" value="2-AMINO-4-HYDROXY-6-HYDROXYMETHYLDIHYDROPTERIDINE PYROPHOSPHOKINASE"/>
    <property type="match status" value="1"/>
</dbReference>
<dbReference type="PANTHER" id="PTHR43071">
    <property type="entry name" value="2-AMINO-4-HYDROXY-6-HYDROXYMETHYLDIHYDROPTERIDINE PYROPHOSPHOKINASE"/>
    <property type="match status" value="1"/>
</dbReference>
<evidence type="ECO:0000313" key="15">
    <source>
        <dbReference type="Proteomes" id="UP000396862"/>
    </source>
</evidence>
<dbReference type="Gene3D" id="3.30.70.560">
    <property type="entry name" value="7,8-Dihydro-6-hydroxymethylpterin-pyrophosphokinase HPPK"/>
    <property type="match status" value="1"/>
</dbReference>
<dbReference type="SUPFAM" id="SSF55083">
    <property type="entry name" value="6-hydroxymethyl-7,8-dihydropterin pyrophosphokinase, HPPK"/>
    <property type="match status" value="1"/>
</dbReference>
<keyword evidence="8" id="KW-0067">ATP-binding</keyword>
<dbReference type="InterPro" id="IPR000550">
    <property type="entry name" value="Hppk"/>
</dbReference>
<evidence type="ECO:0000256" key="12">
    <source>
        <dbReference type="ARBA" id="ARBA00033413"/>
    </source>
</evidence>
<dbReference type="EC" id="2.7.6.3" evidence="3"/>
<evidence type="ECO:0000256" key="3">
    <source>
        <dbReference type="ARBA" id="ARBA00013253"/>
    </source>
</evidence>
<evidence type="ECO:0000256" key="4">
    <source>
        <dbReference type="ARBA" id="ARBA00016218"/>
    </source>
</evidence>
<comment type="function">
    <text evidence="10">Catalyzes the transfer of pyrophosphate from adenosine triphosphate (ATP) to 6-hydroxymethyl-7,8-dihydropterin, an enzymatic step in folate biosynthesis pathway.</text>
</comment>
<keyword evidence="6" id="KW-0547">Nucleotide-binding</keyword>
<evidence type="ECO:0000256" key="5">
    <source>
        <dbReference type="ARBA" id="ARBA00022679"/>
    </source>
</evidence>
<gene>
    <name evidence="14" type="ORF">JCM18694_05140</name>
</gene>
<dbReference type="Proteomes" id="UP000396862">
    <property type="component" value="Unassembled WGS sequence"/>
</dbReference>
<evidence type="ECO:0000256" key="10">
    <source>
        <dbReference type="ARBA" id="ARBA00029409"/>
    </source>
</evidence>
<keyword evidence="15" id="KW-1185">Reference proteome</keyword>
<dbReference type="Pfam" id="PF01288">
    <property type="entry name" value="HPPK"/>
    <property type="match status" value="1"/>
</dbReference>
<evidence type="ECO:0000256" key="7">
    <source>
        <dbReference type="ARBA" id="ARBA00022777"/>
    </source>
</evidence>
<reference evidence="14 15" key="1">
    <citation type="submission" date="2019-10" db="EMBL/GenBank/DDBJ databases">
        <title>Prolixibacter strains distinguished by the presence of nitrate reductase genes were adept at nitrate-dependent anaerobic corrosion of metallic iron and carbon steel.</title>
        <authorList>
            <person name="Iino T."/>
            <person name="Shono N."/>
            <person name="Ito K."/>
            <person name="Nakamura R."/>
            <person name="Sueoka K."/>
            <person name="Harayama S."/>
            <person name="Ohkuma M."/>
        </authorList>
    </citation>
    <scope>NUCLEOTIDE SEQUENCE [LARGE SCALE GENOMIC DNA]</scope>
    <source>
        <strain evidence="14 15">MIC1-1</strain>
    </source>
</reference>
<accession>A0ABQ0ZG15</accession>
<evidence type="ECO:0000256" key="9">
    <source>
        <dbReference type="ARBA" id="ARBA00022909"/>
    </source>
</evidence>
<name>A0ABQ0ZG15_9BACT</name>
<evidence type="ECO:0000256" key="2">
    <source>
        <dbReference type="ARBA" id="ARBA00005810"/>
    </source>
</evidence>
<sequence>MKGMLQVDILLGGNVGNTLEIFSKAKEQLIEKAGAIMRESSLYRTEAWGFDSDPFLNQVVTLKTKLLPHELLETLLSVEAFFGRERIGEGYAARTLDLDILFVEEQIINIPDLVVPHPRMGERRFVLEPLSELYPDRVHPVTRKTISWMLAECDDTSSVEKL</sequence>
<evidence type="ECO:0000256" key="8">
    <source>
        <dbReference type="ARBA" id="ARBA00022840"/>
    </source>
</evidence>
<organism evidence="14 15">
    <name type="scientific">Prolixibacter denitrificans</name>
    <dbReference type="NCBI Taxonomy" id="1541063"/>
    <lineage>
        <taxon>Bacteria</taxon>
        <taxon>Pseudomonadati</taxon>
        <taxon>Bacteroidota</taxon>
        <taxon>Bacteroidia</taxon>
        <taxon>Marinilabiliales</taxon>
        <taxon>Prolixibacteraceae</taxon>
        <taxon>Prolixibacter</taxon>
    </lineage>
</organism>
<comment type="pathway">
    <text evidence="1">Cofactor biosynthesis; tetrahydrofolate biosynthesis; 2-amino-4-hydroxy-6-hydroxymethyl-7,8-dihydropteridine diphosphate from 7,8-dihydroneopterin triphosphate: step 4/4.</text>
</comment>
<evidence type="ECO:0000313" key="14">
    <source>
        <dbReference type="EMBL" id="GET20268.1"/>
    </source>
</evidence>
<evidence type="ECO:0000259" key="13">
    <source>
        <dbReference type="Pfam" id="PF01288"/>
    </source>
</evidence>
<evidence type="ECO:0000256" key="6">
    <source>
        <dbReference type="ARBA" id="ARBA00022741"/>
    </source>
</evidence>
<keyword evidence="5" id="KW-0808">Transferase</keyword>
<dbReference type="EMBL" id="BLAU01000001">
    <property type="protein sequence ID" value="GET20268.1"/>
    <property type="molecule type" value="Genomic_DNA"/>
</dbReference>
<protein>
    <recommendedName>
        <fullName evidence="4">2-amino-4-hydroxy-6-hydroxymethyldihydropteridine pyrophosphokinase</fullName>
        <ecNumber evidence="3">2.7.6.3</ecNumber>
    </recommendedName>
    <alternativeName>
        <fullName evidence="11">6-hydroxymethyl-7,8-dihydropterin pyrophosphokinase</fullName>
    </alternativeName>
    <alternativeName>
        <fullName evidence="12">7,8-dihydro-6-hydroxymethylpterin-pyrophosphokinase</fullName>
    </alternativeName>
</protein>
<keyword evidence="9" id="KW-0289">Folate biosynthesis</keyword>
<dbReference type="NCBIfam" id="TIGR01498">
    <property type="entry name" value="folK"/>
    <property type="match status" value="1"/>
</dbReference>